<dbReference type="AlphaFoldDB" id="A0A7Y1LJT1"/>
<dbReference type="EMBL" id="JAAQYK010000009">
    <property type="protein sequence ID" value="NNA47368.1"/>
    <property type="molecule type" value="Genomic_DNA"/>
</dbReference>
<name>A0A7Y1LJT1_9PSED</name>
<evidence type="ECO:0000313" key="2">
    <source>
        <dbReference type="Proteomes" id="UP000583279"/>
    </source>
</evidence>
<dbReference type="InterPro" id="IPR025534">
    <property type="entry name" value="DUF4420"/>
</dbReference>
<organism evidence="1 2">
    <name type="scientific">Pseudomonas lactis</name>
    <dbReference type="NCBI Taxonomy" id="1615674"/>
    <lineage>
        <taxon>Bacteria</taxon>
        <taxon>Pseudomonadati</taxon>
        <taxon>Pseudomonadota</taxon>
        <taxon>Gammaproteobacteria</taxon>
        <taxon>Pseudomonadales</taxon>
        <taxon>Pseudomonadaceae</taxon>
        <taxon>Pseudomonas</taxon>
    </lineage>
</organism>
<gene>
    <name evidence="1" type="ORF">HBO18_24925</name>
</gene>
<proteinExistence type="predicted"/>
<dbReference type="Proteomes" id="UP000583279">
    <property type="component" value="Unassembled WGS sequence"/>
</dbReference>
<dbReference type="Pfam" id="PF14390">
    <property type="entry name" value="DUF4420"/>
    <property type="match status" value="1"/>
</dbReference>
<evidence type="ECO:0000313" key="1">
    <source>
        <dbReference type="EMBL" id="NNA47368.1"/>
    </source>
</evidence>
<reference evidence="1 2" key="1">
    <citation type="journal article" date="2020" name="Front. Microbiol.">
        <title>Genetic Organization of the aprX-lipA2 Operon Affects the Proteolytic Potential of Pseudomonas Species in Milk.</title>
        <authorList>
            <person name="Maier C."/>
            <person name="Huptas C."/>
            <person name="von Neubeck M."/>
            <person name="Scherer S."/>
            <person name="Wenning M."/>
            <person name="Lucking G."/>
        </authorList>
    </citation>
    <scope>NUCLEOTIDE SEQUENCE [LARGE SCALE GENOMIC DNA]</scope>
    <source>
        <strain evidence="1 2">WS 4997</strain>
    </source>
</reference>
<sequence>MAAVSSSELLGIWRALPGNASAPGWRSIDLFQRATIRIKAARHAPGNEEAVLVGFANCRMAPTSQLPQGQGFRIERVGLGEAAGDYHWLAIVRQPEGSLELFAAVVSDVCGLLESANGCTEELVYQRLLGRVRGWQEFMRKGREGLGPEAELGLVGELCLLRKLLDEGVLLFSAVQGWKGPLDGLHDFQIGTGAIEVKSTMATEGFPVRIASLDQLDESQCPPLFLAALRFGSTDSGMSLPESVADLRCLLEPDPAATRLFEQALHQAGYLDMQAENYSRRFSLSELRVHLVDGEFPRLTPFGIPTAIRRAQYELDLALILADNHPLADVLEQLGVV</sequence>
<accession>A0A7Y1LJT1</accession>
<dbReference type="RefSeq" id="WP_162439612.1">
    <property type="nucleotide sequence ID" value="NZ_JAAQYK010000009.1"/>
</dbReference>
<comment type="caution">
    <text evidence="1">The sequence shown here is derived from an EMBL/GenBank/DDBJ whole genome shotgun (WGS) entry which is preliminary data.</text>
</comment>
<protein>
    <submittedName>
        <fullName evidence="1">PD-(D/E)XK motif protein</fullName>
    </submittedName>
</protein>